<proteinExistence type="predicted"/>
<sequence>SAVKLRNLQIVETYSLCLDIIKMDKKNVVVLGAGVIGLTVATLLLKQEKGINVHIIANIFPNDPEASSYKYTSTVAGAHWRSHSDTDPRQQEFEESTYNYFWELANKNMSNVTGVMIIDEFNYWEKSDNFVDPWYSRVCHEYRRLEKNELPDGVELGIKYKSLSINPLTYLNYLLSSFIFLGGTTEHAEIKHLDECVREDTDILINCSGYNARILKGVEDSKVYPVRGQSIVMKLSQSCLNWACFRHGYFGDTGVETYIIPRENGEVIIGGTREENNSSTDIEHDTASKIIQRCFTTRPDLLPDDTKIELTLKGHRVGLRPYRRGGVRVEAEWKECENFNNKKILVCHNYGHGGVGYQSSYGTAQLAIDLIKKKI</sequence>
<comment type="caution">
    <text evidence="1">The sequence shown here is derived from an EMBL/GenBank/DDBJ whole genome shotgun (WGS) entry which is preliminary data.</text>
</comment>
<feature type="non-terminal residue" evidence="1">
    <location>
        <position position="1"/>
    </location>
</feature>
<dbReference type="EMBL" id="CAJVPU010009909">
    <property type="protein sequence ID" value="CAG8599891.1"/>
    <property type="molecule type" value="Genomic_DNA"/>
</dbReference>
<evidence type="ECO:0000313" key="2">
    <source>
        <dbReference type="Proteomes" id="UP000789702"/>
    </source>
</evidence>
<evidence type="ECO:0000313" key="1">
    <source>
        <dbReference type="EMBL" id="CAG8599891.1"/>
    </source>
</evidence>
<keyword evidence="2" id="KW-1185">Reference proteome</keyword>
<reference evidence="1" key="1">
    <citation type="submission" date="2021-06" db="EMBL/GenBank/DDBJ databases">
        <authorList>
            <person name="Kallberg Y."/>
            <person name="Tangrot J."/>
            <person name="Rosling A."/>
        </authorList>
    </citation>
    <scope>NUCLEOTIDE SEQUENCE</scope>
    <source>
        <strain evidence="1">IL203A</strain>
    </source>
</reference>
<protein>
    <submittedName>
        <fullName evidence="1">13023_t:CDS:1</fullName>
    </submittedName>
</protein>
<organism evidence="1 2">
    <name type="scientific">Dentiscutata heterogama</name>
    <dbReference type="NCBI Taxonomy" id="1316150"/>
    <lineage>
        <taxon>Eukaryota</taxon>
        <taxon>Fungi</taxon>
        <taxon>Fungi incertae sedis</taxon>
        <taxon>Mucoromycota</taxon>
        <taxon>Glomeromycotina</taxon>
        <taxon>Glomeromycetes</taxon>
        <taxon>Diversisporales</taxon>
        <taxon>Gigasporaceae</taxon>
        <taxon>Dentiscutata</taxon>
    </lineage>
</organism>
<accession>A0ACA9MR73</accession>
<dbReference type="Proteomes" id="UP000789702">
    <property type="component" value="Unassembled WGS sequence"/>
</dbReference>
<gene>
    <name evidence="1" type="ORF">DHETER_LOCUS7203</name>
</gene>
<name>A0ACA9MR73_9GLOM</name>